<organism evidence="1 2">
    <name type="scientific">Mycobacterium adipatum</name>
    <dbReference type="NCBI Taxonomy" id="1682113"/>
    <lineage>
        <taxon>Bacteria</taxon>
        <taxon>Bacillati</taxon>
        <taxon>Actinomycetota</taxon>
        <taxon>Actinomycetes</taxon>
        <taxon>Mycobacteriales</taxon>
        <taxon>Mycobacteriaceae</taxon>
        <taxon>Mycobacterium</taxon>
    </lineage>
</organism>
<reference evidence="1 2" key="1">
    <citation type="submission" date="2016-05" db="EMBL/GenBank/DDBJ databases">
        <title>Complete genome sequence of a phthalic acid esters degrading Mycobacterium sp. YC-RL4.</title>
        <authorList>
            <person name="Ren L."/>
            <person name="Fan S."/>
            <person name="Ruth N."/>
            <person name="Jia Y."/>
            <person name="Wang J."/>
            <person name="Qiao C."/>
        </authorList>
    </citation>
    <scope>NUCLEOTIDE SEQUENCE [LARGE SCALE GENOMIC DNA]</scope>
    <source>
        <strain evidence="1 2">YC-RL4</strain>
    </source>
</reference>
<evidence type="ECO:0000313" key="2">
    <source>
        <dbReference type="Proteomes" id="UP000077143"/>
    </source>
</evidence>
<gene>
    <name evidence="1" type="ORF">A7U43_10530</name>
</gene>
<evidence type="ECO:0000313" key="1">
    <source>
        <dbReference type="EMBL" id="ANE82805.1"/>
    </source>
</evidence>
<dbReference type="Proteomes" id="UP000077143">
    <property type="component" value="Chromosome"/>
</dbReference>
<keyword evidence="2" id="KW-1185">Reference proteome</keyword>
<name>A0A172UUT6_9MYCO</name>
<dbReference type="EMBL" id="CP015596">
    <property type="protein sequence ID" value="ANE82805.1"/>
    <property type="molecule type" value="Genomic_DNA"/>
</dbReference>
<accession>A0A172UUT6</accession>
<dbReference type="AlphaFoldDB" id="A0A172UUT6"/>
<proteinExistence type="predicted"/>
<dbReference type="KEGG" id="madi:A7U43_10530"/>
<dbReference type="STRING" id="1682113.A7U43_10530"/>
<sequence length="191" mass="20667">MVLRRWHAFVGPEASGIDNSVTLTLGAVGGLAAHRLSRHELSKTHELVLDGLAGDLWGGAWANNTRACARWYERSGQTGRDHLAFAAAHLHPVVCAWIDRRDRSDAAVWAATHYGYLLAATVVIRAWPRHRRPLGVLTTVGGVALDRALGSSGAAPWFAPVFYLKLLLGHASAARWSDADLTAPPDLAARR</sequence>
<protein>
    <submittedName>
        <fullName evidence="1">Uncharacterized protein</fullName>
    </submittedName>
</protein>